<evidence type="ECO:0000313" key="1">
    <source>
        <dbReference type="EMBL" id="MQX35962.1"/>
    </source>
</evidence>
<dbReference type="RefSeq" id="WP_153341992.1">
    <property type="nucleotide sequence ID" value="NZ_WIVE01000011.1"/>
</dbReference>
<gene>
    <name evidence="1" type="ORF">GHC57_05455</name>
</gene>
<sequence>MAEYVIARDRRLTGTLPNAFVQWWYDLNVITTDGATPLRQLFNSVNTLHGEHGKLHSLFVLCHGFAGSSTRLRMSGDVGGQGLQLGREGVMHGNVSAWEAIRGKVTNIVVYACAASNTEAGNEFTAEDGQYLMGALAIHTDATVYAANRIQWYQPQNFDFGRWEGQLYKFSPTGTPPQPVNRVPVELREVS</sequence>
<name>A0A7X2D3U1_9PROT</name>
<dbReference type="Proteomes" id="UP000434582">
    <property type="component" value="Unassembled WGS sequence"/>
</dbReference>
<dbReference type="OrthoDB" id="7262265at2"/>
<dbReference type="AlphaFoldDB" id="A0A7X2D3U1"/>
<organism evidence="1 2">
    <name type="scientific">Roseospira navarrensis</name>
    <dbReference type="NCBI Taxonomy" id="140058"/>
    <lineage>
        <taxon>Bacteria</taxon>
        <taxon>Pseudomonadati</taxon>
        <taxon>Pseudomonadota</taxon>
        <taxon>Alphaproteobacteria</taxon>
        <taxon>Rhodospirillales</taxon>
        <taxon>Rhodospirillaceae</taxon>
        <taxon>Roseospira</taxon>
    </lineage>
</organism>
<accession>A0A7X2D3U1</accession>
<dbReference type="EMBL" id="WIVE01000011">
    <property type="protein sequence ID" value="MQX35962.1"/>
    <property type="molecule type" value="Genomic_DNA"/>
</dbReference>
<keyword evidence="2" id="KW-1185">Reference proteome</keyword>
<comment type="caution">
    <text evidence="1">The sequence shown here is derived from an EMBL/GenBank/DDBJ whole genome shotgun (WGS) entry which is preliminary data.</text>
</comment>
<evidence type="ECO:0000313" key="2">
    <source>
        <dbReference type="Proteomes" id="UP000434582"/>
    </source>
</evidence>
<proteinExistence type="predicted"/>
<reference evidence="1 2" key="1">
    <citation type="submission" date="2019-10" db="EMBL/GenBank/DDBJ databases">
        <title>Draft whole-genome sequence of the purple nonsulfur photosynthetic bacterium Roseospira navarrensis DSM 15114.</title>
        <authorList>
            <person name="Kyndt J.A."/>
            <person name="Meyer T.E."/>
        </authorList>
    </citation>
    <scope>NUCLEOTIDE SEQUENCE [LARGE SCALE GENOMIC DNA]</scope>
    <source>
        <strain evidence="1 2">DSM 15114</strain>
    </source>
</reference>
<protein>
    <recommendedName>
        <fullName evidence="3">DUF4347 domain-containing protein</fullName>
    </recommendedName>
</protein>
<evidence type="ECO:0008006" key="3">
    <source>
        <dbReference type="Google" id="ProtNLM"/>
    </source>
</evidence>